<proteinExistence type="predicted"/>
<accession>A0A5E4FDZ6</accession>
<dbReference type="Pfam" id="PF14299">
    <property type="entry name" value="PP2"/>
    <property type="match status" value="1"/>
</dbReference>
<dbReference type="Gramene" id="VVA26185">
    <property type="protein sequence ID" value="VVA26185"/>
    <property type="gene ID" value="Prudul26B000654"/>
</dbReference>
<evidence type="ECO:0000313" key="3">
    <source>
        <dbReference type="Proteomes" id="UP000327085"/>
    </source>
</evidence>
<dbReference type="EMBL" id="CABIKO010000103">
    <property type="protein sequence ID" value="VVA26185.1"/>
    <property type="molecule type" value="Genomic_DNA"/>
</dbReference>
<dbReference type="SMART" id="SM00256">
    <property type="entry name" value="FBOX"/>
    <property type="match status" value="1"/>
</dbReference>
<dbReference type="OMA" id="CILMSMK"/>
<dbReference type="PANTHER" id="PTHR32278:SF135">
    <property type="entry name" value="F-BOX PROTEIN PP2-B12"/>
    <property type="match status" value="1"/>
</dbReference>
<dbReference type="Proteomes" id="UP000327085">
    <property type="component" value="Chromosome 1"/>
</dbReference>
<dbReference type="InterPro" id="IPR025886">
    <property type="entry name" value="PP2-like"/>
</dbReference>
<dbReference type="SUPFAM" id="SSF81383">
    <property type="entry name" value="F-box domain"/>
    <property type="match status" value="1"/>
</dbReference>
<evidence type="ECO:0000259" key="1">
    <source>
        <dbReference type="SMART" id="SM00256"/>
    </source>
</evidence>
<organism evidence="2 3">
    <name type="scientific">Prunus dulcis</name>
    <name type="common">Almond</name>
    <name type="synonym">Amygdalus dulcis</name>
    <dbReference type="NCBI Taxonomy" id="3755"/>
    <lineage>
        <taxon>Eukaryota</taxon>
        <taxon>Viridiplantae</taxon>
        <taxon>Streptophyta</taxon>
        <taxon>Embryophyta</taxon>
        <taxon>Tracheophyta</taxon>
        <taxon>Spermatophyta</taxon>
        <taxon>Magnoliopsida</taxon>
        <taxon>eudicotyledons</taxon>
        <taxon>Gunneridae</taxon>
        <taxon>Pentapetalae</taxon>
        <taxon>rosids</taxon>
        <taxon>fabids</taxon>
        <taxon>Rosales</taxon>
        <taxon>Rosaceae</taxon>
        <taxon>Amygdaloideae</taxon>
        <taxon>Amygdaleae</taxon>
        <taxon>Prunus</taxon>
    </lineage>
</organism>
<evidence type="ECO:0000313" key="2">
    <source>
        <dbReference type="EMBL" id="VVA26185.1"/>
    </source>
</evidence>
<sequence length="313" mass="35496">MICDMKGTSPGRGREEIWIDRRHKKRKEAVAGMDFISTLPAECISHIVSCTTPLDACRSSLVSSLFQIAADSDIVWERFLPQDQDYKEIISTSSNSLSKKDLYFHLCKHRIITGNGNMITALQKQSGKKSYMVGARELTVILEDTPKCWQWISIPESRFSQVSKLNYISWLDIKGYIETKNLSPRTTYAAYFVYLLTSEHVTWTPKISITSRVAYEKSAVAVERSLILDPLSYGGRRSVTLYPLTFEGRVGPQARYRLDGWIEIEMGEFVTEEDNATVVCSLMETSSFCKKGIIVEGIELRPNNEGLIHCGRH</sequence>
<dbReference type="CDD" id="cd22162">
    <property type="entry name" value="F-box_AtSKIP3-like"/>
    <property type="match status" value="1"/>
</dbReference>
<reference evidence="3" key="1">
    <citation type="journal article" date="2020" name="Plant J.">
        <title>Transposons played a major role in the diversification between the closely related almond and peach genomes: results from the almond genome sequence.</title>
        <authorList>
            <person name="Alioto T."/>
            <person name="Alexiou K.G."/>
            <person name="Bardil A."/>
            <person name="Barteri F."/>
            <person name="Castanera R."/>
            <person name="Cruz F."/>
            <person name="Dhingra A."/>
            <person name="Duval H."/>
            <person name="Fernandez I Marti A."/>
            <person name="Frias L."/>
            <person name="Galan B."/>
            <person name="Garcia J.L."/>
            <person name="Howad W."/>
            <person name="Gomez-Garrido J."/>
            <person name="Gut M."/>
            <person name="Julca I."/>
            <person name="Morata J."/>
            <person name="Puigdomenech P."/>
            <person name="Ribeca P."/>
            <person name="Rubio Cabetas M.J."/>
            <person name="Vlasova A."/>
            <person name="Wirthensohn M."/>
            <person name="Garcia-Mas J."/>
            <person name="Gabaldon T."/>
            <person name="Casacuberta J.M."/>
            <person name="Arus P."/>
        </authorList>
    </citation>
    <scope>NUCLEOTIDE SEQUENCE [LARGE SCALE GENOMIC DNA]</scope>
    <source>
        <strain evidence="3">cv. Texas</strain>
    </source>
</reference>
<dbReference type="InParanoid" id="A0A5E4FDZ6"/>
<dbReference type="InterPro" id="IPR036047">
    <property type="entry name" value="F-box-like_dom_sf"/>
</dbReference>
<dbReference type="Gene3D" id="1.20.1280.50">
    <property type="match status" value="1"/>
</dbReference>
<protein>
    <submittedName>
        <fullName evidence="2">PREDICTED: F-box</fullName>
    </submittedName>
</protein>
<dbReference type="Pfam" id="PF12937">
    <property type="entry name" value="F-box-like"/>
    <property type="match status" value="1"/>
</dbReference>
<gene>
    <name evidence="2" type="ORF">ALMOND_2B000654</name>
</gene>
<dbReference type="PANTHER" id="PTHR32278">
    <property type="entry name" value="F-BOX DOMAIN-CONTAINING PROTEIN"/>
    <property type="match status" value="1"/>
</dbReference>
<dbReference type="InterPro" id="IPR001810">
    <property type="entry name" value="F-box_dom"/>
</dbReference>
<name>A0A5E4FDZ6_PRUDU</name>
<feature type="domain" description="F-box" evidence="1">
    <location>
        <begin position="39"/>
        <end position="79"/>
    </location>
</feature>
<dbReference type="AlphaFoldDB" id="A0A5E4FDZ6"/>